<feature type="region of interest" description="Disordered" evidence="1">
    <location>
        <begin position="1"/>
        <end position="31"/>
    </location>
</feature>
<dbReference type="Proteomes" id="UP001501442">
    <property type="component" value="Unassembled WGS sequence"/>
</dbReference>
<evidence type="ECO:0008006" key="4">
    <source>
        <dbReference type="Google" id="ProtNLM"/>
    </source>
</evidence>
<dbReference type="SUPFAM" id="SSF56112">
    <property type="entry name" value="Protein kinase-like (PK-like)"/>
    <property type="match status" value="1"/>
</dbReference>
<dbReference type="EMBL" id="BAABHK010000001">
    <property type="protein sequence ID" value="GAA4620221.1"/>
    <property type="molecule type" value="Genomic_DNA"/>
</dbReference>
<evidence type="ECO:0000256" key="1">
    <source>
        <dbReference type="SAM" id="MobiDB-lite"/>
    </source>
</evidence>
<dbReference type="RefSeq" id="WP_345428567.1">
    <property type="nucleotide sequence ID" value="NZ_BAABHK010000001.1"/>
</dbReference>
<accession>A0ABP8U208</accession>
<evidence type="ECO:0000313" key="2">
    <source>
        <dbReference type="EMBL" id="GAA4620221.1"/>
    </source>
</evidence>
<proteinExistence type="predicted"/>
<comment type="caution">
    <text evidence="2">The sequence shown here is derived from an EMBL/GenBank/DDBJ whole genome shotgun (WGS) entry which is preliminary data.</text>
</comment>
<keyword evidence="3" id="KW-1185">Reference proteome</keyword>
<evidence type="ECO:0000313" key="3">
    <source>
        <dbReference type="Proteomes" id="UP001501442"/>
    </source>
</evidence>
<reference evidence="3" key="1">
    <citation type="journal article" date="2019" name="Int. J. Syst. Evol. Microbiol.">
        <title>The Global Catalogue of Microorganisms (GCM) 10K type strain sequencing project: providing services to taxonomists for standard genome sequencing and annotation.</title>
        <authorList>
            <consortium name="The Broad Institute Genomics Platform"/>
            <consortium name="The Broad Institute Genome Sequencing Center for Infectious Disease"/>
            <person name="Wu L."/>
            <person name="Ma J."/>
        </authorList>
    </citation>
    <scope>NUCLEOTIDE SEQUENCE [LARGE SCALE GENOMIC DNA]</scope>
    <source>
        <strain evidence="3">JCM 17939</strain>
    </source>
</reference>
<dbReference type="InterPro" id="IPR011009">
    <property type="entry name" value="Kinase-like_dom_sf"/>
</dbReference>
<gene>
    <name evidence="2" type="ORF">GCM10023196_003340</name>
</gene>
<feature type="region of interest" description="Disordered" evidence="1">
    <location>
        <begin position="283"/>
        <end position="322"/>
    </location>
</feature>
<dbReference type="Gene3D" id="3.30.200.20">
    <property type="entry name" value="Phosphorylase Kinase, domain 1"/>
    <property type="match status" value="1"/>
</dbReference>
<dbReference type="Gene3D" id="1.10.510.10">
    <property type="entry name" value="Transferase(Phosphotransferase) domain 1"/>
    <property type="match status" value="1"/>
</dbReference>
<organism evidence="2 3">
    <name type="scientific">Actinoallomurus vinaceus</name>
    <dbReference type="NCBI Taxonomy" id="1080074"/>
    <lineage>
        <taxon>Bacteria</taxon>
        <taxon>Bacillati</taxon>
        <taxon>Actinomycetota</taxon>
        <taxon>Actinomycetes</taxon>
        <taxon>Streptosporangiales</taxon>
        <taxon>Thermomonosporaceae</taxon>
        <taxon>Actinoallomurus</taxon>
    </lineage>
</organism>
<sequence>MEMPRLAGGEPGDSPGSDRAGGRPDGRMRAPGSRVIGRYRLVDQVGEPAGCKVWKAFDEVLRRPVAMLTFAPGAADAGEVVAAAGAASRVGDVRFAHVFDAADDAEGAYVVTEWPSGESLEDLVADGPLEVADAMWIVAEAAGALSAAHAAGVAHLRLSPRAVRWSPDGGVKITGLAVDAALASTRRDDGALADTRALAALLYAALTSRWPGEEESTLASAPMRRRKVYPPRQVQAGVPGRIDAIICRALLPESRRGNPPITHPAQLAAALPDMIVRAALSVRSHTGRARPNAPRWPRRPRPGTLIPSPDGPGEWAAEADPA</sequence>
<name>A0ABP8U208_9ACTN</name>
<protein>
    <recommendedName>
        <fullName evidence="4">Protein kinase domain-containing protein</fullName>
    </recommendedName>
</protein>